<evidence type="ECO:0000313" key="8">
    <source>
        <dbReference type="Proteomes" id="UP000184275"/>
    </source>
</evidence>
<feature type="transmembrane region" description="Helical" evidence="5">
    <location>
        <begin position="100"/>
        <end position="133"/>
    </location>
</feature>
<dbReference type="AlphaFoldDB" id="A0A1M6YN73"/>
<proteinExistence type="predicted"/>
<reference evidence="8" key="1">
    <citation type="submission" date="2016-11" db="EMBL/GenBank/DDBJ databases">
        <authorList>
            <person name="Varghese N."/>
            <person name="Submissions S."/>
        </authorList>
    </citation>
    <scope>NUCLEOTIDE SEQUENCE [LARGE SCALE GENOMIC DNA]</scope>
    <source>
        <strain evidence="8">UWOS</strain>
    </source>
</reference>
<dbReference type="RefSeq" id="WP_073306119.1">
    <property type="nucleotide sequence ID" value="NZ_FRAW01000045.1"/>
</dbReference>
<dbReference type="EMBL" id="FRAW01000045">
    <property type="protein sequence ID" value="SHL19535.1"/>
    <property type="molecule type" value="Genomic_DNA"/>
</dbReference>
<protein>
    <submittedName>
        <fullName evidence="7">TM2 domain-containing protein</fullName>
    </submittedName>
</protein>
<keyword evidence="8" id="KW-1185">Reference proteome</keyword>
<evidence type="ECO:0000256" key="1">
    <source>
        <dbReference type="ARBA" id="ARBA00004141"/>
    </source>
</evidence>
<evidence type="ECO:0000256" key="3">
    <source>
        <dbReference type="ARBA" id="ARBA00022989"/>
    </source>
</evidence>
<keyword evidence="2 5" id="KW-0812">Transmembrane</keyword>
<evidence type="ECO:0000256" key="5">
    <source>
        <dbReference type="SAM" id="Phobius"/>
    </source>
</evidence>
<feature type="domain" description="TM2" evidence="6">
    <location>
        <begin position="70"/>
        <end position="114"/>
    </location>
</feature>
<accession>A0A1M6YN73</accession>
<dbReference type="Proteomes" id="UP000184275">
    <property type="component" value="Unassembled WGS sequence"/>
</dbReference>
<keyword evidence="4 5" id="KW-0472">Membrane</keyword>
<gene>
    <name evidence="7" type="ORF">SAMN05720469_14512</name>
</gene>
<dbReference type="Pfam" id="PF05154">
    <property type="entry name" value="TM2"/>
    <property type="match status" value="1"/>
</dbReference>
<keyword evidence="3 5" id="KW-1133">Transmembrane helix</keyword>
<evidence type="ECO:0000256" key="2">
    <source>
        <dbReference type="ARBA" id="ARBA00022692"/>
    </source>
</evidence>
<evidence type="ECO:0000313" key="7">
    <source>
        <dbReference type="EMBL" id="SHL19535.1"/>
    </source>
</evidence>
<dbReference type="InterPro" id="IPR007829">
    <property type="entry name" value="TM2"/>
</dbReference>
<name>A0A1M6YN73_9BACT</name>
<comment type="subcellular location">
    <subcellularLocation>
        <location evidence="1">Membrane</location>
        <topology evidence="1">Multi-pass membrane protein</topology>
    </subcellularLocation>
</comment>
<organism evidence="7 8">
    <name type="scientific">Fibrobacter intestinalis</name>
    <dbReference type="NCBI Taxonomy" id="28122"/>
    <lineage>
        <taxon>Bacteria</taxon>
        <taxon>Pseudomonadati</taxon>
        <taxon>Fibrobacterota</taxon>
        <taxon>Fibrobacteria</taxon>
        <taxon>Fibrobacterales</taxon>
        <taxon>Fibrobacteraceae</taxon>
        <taxon>Fibrobacter</taxon>
    </lineage>
</organism>
<sequence length="154" mass="17093">MAKILKIEGEKISIGNDDGSLIVAERKEFSFVPHVGDSIDMFTNGEERLFSRKEAEANTPVSMGTELVSSNSRLLAAILCFFFGWLSIHNFYVGKIGRAIGFIIMEGFCTAISVLTFGLGSFLLLIPCIWWLAELAFILAGRYTDSDDLPITEW</sequence>
<dbReference type="GO" id="GO:0016020">
    <property type="term" value="C:membrane"/>
    <property type="evidence" value="ECO:0007669"/>
    <property type="project" value="UniProtKB-SubCell"/>
</dbReference>
<evidence type="ECO:0000256" key="4">
    <source>
        <dbReference type="ARBA" id="ARBA00023136"/>
    </source>
</evidence>
<evidence type="ECO:0000259" key="6">
    <source>
        <dbReference type="Pfam" id="PF05154"/>
    </source>
</evidence>
<feature type="transmembrane region" description="Helical" evidence="5">
    <location>
        <begin position="74"/>
        <end position="93"/>
    </location>
</feature>